<dbReference type="UniPathway" id="UPA00070">
    <property type="reaction ID" value="UER00119"/>
</dbReference>
<dbReference type="HAMAP" id="MF_01208">
    <property type="entry name" value="PyrE"/>
    <property type="match status" value="1"/>
</dbReference>
<dbReference type="InterPro" id="IPR029057">
    <property type="entry name" value="PRTase-like"/>
</dbReference>
<dbReference type="PANTHER" id="PTHR19278">
    <property type="entry name" value="OROTATE PHOSPHORIBOSYLTRANSFERASE"/>
    <property type="match status" value="1"/>
</dbReference>
<evidence type="ECO:0000256" key="1">
    <source>
        <dbReference type="ARBA" id="ARBA00004889"/>
    </source>
</evidence>
<organism evidence="8 9">
    <name type="scientific">Leptotrichia wadei</name>
    <dbReference type="NCBI Taxonomy" id="157687"/>
    <lineage>
        <taxon>Bacteria</taxon>
        <taxon>Fusobacteriati</taxon>
        <taxon>Fusobacteriota</taxon>
        <taxon>Fusobacteriia</taxon>
        <taxon>Fusobacteriales</taxon>
        <taxon>Leptotrichiaceae</taxon>
        <taxon>Leptotrichia</taxon>
    </lineage>
</organism>
<dbReference type="Proteomes" id="UP000070483">
    <property type="component" value="Unassembled WGS sequence"/>
</dbReference>
<dbReference type="InterPro" id="IPR023031">
    <property type="entry name" value="OPRT"/>
</dbReference>
<evidence type="ECO:0000313" key="9">
    <source>
        <dbReference type="Proteomes" id="UP000070483"/>
    </source>
</evidence>
<dbReference type="AlphaFoldDB" id="A0A133ZWW3"/>
<dbReference type="PANTHER" id="PTHR19278:SF9">
    <property type="entry name" value="URIDINE 5'-MONOPHOSPHATE SYNTHASE"/>
    <property type="match status" value="1"/>
</dbReference>
<dbReference type="EMBL" id="LSDD01000162">
    <property type="protein sequence ID" value="KXB59908.1"/>
    <property type="molecule type" value="Genomic_DNA"/>
</dbReference>
<keyword evidence="6" id="KW-0460">Magnesium</keyword>
<feature type="domain" description="Phosphoribosyltransferase" evidence="7">
    <location>
        <begin position="67"/>
        <end position="176"/>
    </location>
</feature>
<feature type="binding site" evidence="6">
    <location>
        <position position="106"/>
    </location>
    <ligand>
        <name>5-phospho-alpha-D-ribose 1-diphosphate</name>
        <dbReference type="ChEBI" id="CHEBI:58017"/>
        <note>ligand shared between dimeric partners</note>
    </ligand>
</feature>
<proteinExistence type="inferred from homology"/>
<comment type="caution">
    <text evidence="8">The sequence shown here is derived from an EMBL/GenBank/DDBJ whole genome shotgun (WGS) entry which is preliminary data.</text>
</comment>
<comment type="pathway">
    <text evidence="1 6">Pyrimidine metabolism; UMP biosynthesis via de novo pathway; UMP from orotate: step 1/2.</text>
</comment>
<dbReference type="GO" id="GO:0019856">
    <property type="term" value="P:pyrimidine nucleobase biosynthetic process"/>
    <property type="evidence" value="ECO:0007669"/>
    <property type="project" value="TreeGrafter"/>
</dbReference>
<keyword evidence="4 6" id="KW-0808">Transferase</keyword>
<keyword evidence="5 6" id="KW-0665">Pyrimidine biosynthesis</keyword>
<comment type="cofactor">
    <cofactor evidence="6">
        <name>Mg(2+)</name>
        <dbReference type="ChEBI" id="CHEBI:18420"/>
    </cofactor>
</comment>
<evidence type="ECO:0000256" key="4">
    <source>
        <dbReference type="ARBA" id="ARBA00022679"/>
    </source>
</evidence>
<dbReference type="GO" id="GO:0000287">
    <property type="term" value="F:magnesium ion binding"/>
    <property type="evidence" value="ECO:0007669"/>
    <property type="project" value="UniProtKB-UniRule"/>
</dbReference>
<evidence type="ECO:0000256" key="5">
    <source>
        <dbReference type="ARBA" id="ARBA00022975"/>
    </source>
</evidence>
<dbReference type="EC" id="2.4.2.10" evidence="2 6"/>
<dbReference type="NCBIfam" id="TIGR00336">
    <property type="entry name" value="pyrE"/>
    <property type="match status" value="1"/>
</dbReference>
<dbReference type="STRING" id="157687.HMPREF3180_02137"/>
<comment type="similarity">
    <text evidence="6">Belongs to the purine/pyrimidine phosphoribosyltransferase family. PyrE subfamily.</text>
</comment>
<evidence type="ECO:0000256" key="3">
    <source>
        <dbReference type="ARBA" id="ARBA00022676"/>
    </source>
</evidence>
<feature type="binding site" evidence="6">
    <location>
        <position position="102"/>
    </location>
    <ligand>
        <name>5-phospho-alpha-D-ribose 1-diphosphate</name>
        <dbReference type="ChEBI" id="CHEBI:58017"/>
        <note>ligand shared between dimeric partners</note>
    </ligand>
</feature>
<dbReference type="InterPro" id="IPR000836">
    <property type="entry name" value="PRTase_dom"/>
</dbReference>
<evidence type="ECO:0000313" key="8">
    <source>
        <dbReference type="EMBL" id="KXB59908.1"/>
    </source>
</evidence>
<accession>A0A133ZWW3</accession>
<feature type="binding site" evidence="6">
    <location>
        <position position="132"/>
    </location>
    <ligand>
        <name>orotate</name>
        <dbReference type="ChEBI" id="CHEBI:30839"/>
    </ligand>
</feature>
<dbReference type="SUPFAM" id="SSF53271">
    <property type="entry name" value="PRTase-like"/>
    <property type="match status" value="1"/>
</dbReference>
<sequence length="215" mass="24017">MKGNKKMVNLTLEEKVAKALFDVKAVKINVGEPFTFASGIKSPIYCDNRYVLGFSDERDTIVEAFVERIDKNVDVIVGVATAGIPWAAFIADRMKKPLAYVRNKPKDHGAGKQIEGAEVKGKKVVVIEDLITTGKSSLIAVDVLQKEEVKELEVKSIFSYGFDSAKKNYAKYNCKFSSLSNFDVLIKLLAQTDYLTQDEAKIALEWSKNPEKWGR</sequence>
<name>A0A133ZWW3_9FUSO</name>
<dbReference type="Pfam" id="PF00156">
    <property type="entry name" value="Pribosyltran"/>
    <property type="match status" value="1"/>
</dbReference>
<comment type="subunit">
    <text evidence="6">Homodimer.</text>
</comment>
<dbReference type="GO" id="GO:0004588">
    <property type="term" value="F:orotate phosphoribosyltransferase activity"/>
    <property type="evidence" value="ECO:0007669"/>
    <property type="project" value="UniProtKB-UniRule"/>
</dbReference>
<gene>
    <name evidence="6" type="primary">pyrE</name>
    <name evidence="8" type="ORF">HMPREF3180_02137</name>
</gene>
<dbReference type="CDD" id="cd06223">
    <property type="entry name" value="PRTases_typeI"/>
    <property type="match status" value="1"/>
</dbReference>
<feature type="binding site" evidence="6">
    <location>
        <position position="108"/>
    </location>
    <ligand>
        <name>5-phospho-alpha-D-ribose 1-diphosphate</name>
        <dbReference type="ChEBI" id="CHEBI:58017"/>
        <note>ligand shared between dimeric partners</note>
    </ligand>
</feature>
<reference evidence="9" key="1">
    <citation type="submission" date="2016-01" db="EMBL/GenBank/DDBJ databases">
        <authorList>
            <person name="Mitreva M."/>
            <person name="Pepin K.H."/>
            <person name="Mihindukulasuriya K.A."/>
            <person name="Fulton R."/>
            <person name="Fronick C."/>
            <person name="O'Laughlin M."/>
            <person name="Miner T."/>
            <person name="Herter B."/>
            <person name="Rosa B.A."/>
            <person name="Cordes M."/>
            <person name="Tomlinson C."/>
            <person name="Wollam A."/>
            <person name="Palsikar V.B."/>
            <person name="Mardis E.R."/>
            <person name="Wilson R.K."/>
        </authorList>
    </citation>
    <scope>NUCLEOTIDE SEQUENCE [LARGE SCALE GENOMIC DNA]</scope>
    <source>
        <strain evidence="9">KA00185</strain>
    </source>
</reference>
<comment type="function">
    <text evidence="6">Catalyzes the transfer of a ribosyl phosphate group from 5-phosphoribose 1-diphosphate to orotate, leading to the formation of orotidine monophosphate (OMP).</text>
</comment>
<comment type="caution">
    <text evidence="6">Lacks conserved residue(s) required for the propagation of feature annotation.</text>
</comment>
<keyword evidence="9" id="KW-1185">Reference proteome</keyword>
<evidence type="ECO:0000259" key="7">
    <source>
        <dbReference type="Pfam" id="PF00156"/>
    </source>
</evidence>
<keyword evidence="3 6" id="KW-0328">Glycosyltransferase</keyword>
<comment type="catalytic activity">
    <reaction evidence="6">
        <text>orotidine 5'-phosphate + diphosphate = orotate + 5-phospho-alpha-D-ribose 1-diphosphate</text>
        <dbReference type="Rhea" id="RHEA:10380"/>
        <dbReference type="ChEBI" id="CHEBI:30839"/>
        <dbReference type="ChEBI" id="CHEBI:33019"/>
        <dbReference type="ChEBI" id="CHEBI:57538"/>
        <dbReference type="ChEBI" id="CHEBI:58017"/>
        <dbReference type="EC" id="2.4.2.10"/>
    </reaction>
</comment>
<protein>
    <recommendedName>
        <fullName evidence="2 6">Orotate phosphoribosyltransferase</fullName>
        <shortName evidence="6">OPRT</shortName>
        <shortName evidence="6">OPRTase</shortName>
        <ecNumber evidence="2 6">2.4.2.10</ecNumber>
    </recommendedName>
</protein>
<evidence type="ECO:0000256" key="2">
    <source>
        <dbReference type="ARBA" id="ARBA00011971"/>
    </source>
</evidence>
<dbReference type="GO" id="GO:0044205">
    <property type="term" value="P:'de novo' UMP biosynthetic process"/>
    <property type="evidence" value="ECO:0007669"/>
    <property type="project" value="UniProtKB-UniRule"/>
</dbReference>
<feature type="binding site" description="in other chain" evidence="6">
    <location>
        <begin position="128"/>
        <end position="136"/>
    </location>
    <ligand>
        <name>5-phospho-alpha-D-ribose 1-diphosphate</name>
        <dbReference type="ChEBI" id="CHEBI:58017"/>
        <note>ligand shared between dimeric partners</note>
    </ligand>
</feature>
<dbReference type="InterPro" id="IPR004467">
    <property type="entry name" value="Or_phspho_trans_dom"/>
</dbReference>
<dbReference type="PATRIC" id="fig|157687.3.peg.2139"/>
<dbReference type="Gene3D" id="3.40.50.2020">
    <property type="match status" value="1"/>
</dbReference>
<evidence type="ECO:0000256" key="6">
    <source>
        <dbReference type="HAMAP-Rule" id="MF_01208"/>
    </source>
</evidence>